<evidence type="ECO:0000256" key="1">
    <source>
        <dbReference type="PROSITE-ProRule" id="PRU00339"/>
    </source>
</evidence>
<dbReference type="PROSITE" id="PS50005">
    <property type="entry name" value="TPR"/>
    <property type="match status" value="1"/>
</dbReference>
<feature type="repeat" description="TPR" evidence="1">
    <location>
        <begin position="269"/>
        <end position="302"/>
    </location>
</feature>
<keyword evidence="1" id="KW-0802">TPR repeat</keyword>
<protein>
    <submittedName>
        <fullName evidence="2">Uncharacterized protein</fullName>
    </submittedName>
</protein>
<dbReference type="InterPro" id="IPR019734">
    <property type="entry name" value="TPR_rpt"/>
</dbReference>
<evidence type="ECO:0000313" key="3">
    <source>
        <dbReference type="Proteomes" id="UP000178082"/>
    </source>
</evidence>
<organism evidence="2 3">
    <name type="scientific">Candidatus Schekmanbacteria bacterium RIFCSPLOWO2_12_FULL_38_15</name>
    <dbReference type="NCBI Taxonomy" id="1817883"/>
    <lineage>
        <taxon>Bacteria</taxon>
        <taxon>Candidatus Schekmaniibacteriota</taxon>
    </lineage>
</organism>
<dbReference type="AlphaFoldDB" id="A0A1F7SQK3"/>
<reference evidence="2 3" key="1">
    <citation type="journal article" date="2016" name="Nat. Commun.">
        <title>Thousands of microbial genomes shed light on interconnected biogeochemical processes in an aquifer system.</title>
        <authorList>
            <person name="Anantharaman K."/>
            <person name="Brown C.T."/>
            <person name="Hug L.A."/>
            <person name="Sharon I."/>
            <person name="Castelle C.J."/>
            <person name="Probst A.J."/>
            <person name="Thomas B.C."/>
            <person name="Singh A."/>
            <person name="Wilkins M.J."/>
            <person name="Karaoz U."/>
            <person name="Brodie E.L."/>
            <person name="Williams K.H."/>
            <person name="Hubbard S.S."/>
            <person name="Banfield J.F."/>
        </authorList>
    </citation>
    <scope>NUCLEOTIDE SEQUENCE [LARGE SCALE GENOMIC DNA]</scope>
</reference>
<dbReference type="Proteomes" id="UP000178082">
    <property type="component" value="Unassembled WGS sequence"/>
</dbReference>
<gene>
    <name evidence="2" type="ORF">A3G31_01600</name>
</gene>
<comment type="caution">
    <text evidence="2">The sequence shown here is derived from an EMBL/GenBank/DDBJ whole genome shotgun (WGS) entry which is preliminary data.</text>
</comment>
<dbReference type="InterPro" id="IPR011990">
    <property type="entry name" value="TPR-like_helical_dom_sf"/>
</dbReference>
<sequence length="320" mass="35872">MSEIGEMHDEWLSIDTIGFHGRWICSPNQRWLLTHGQIHDSNAGSWSSNNPTDAVLLFDHDKQVCRLDGLSRPETVAICDAGVFAVYEWGPSSEFLGPRCRLRVFTPEERCVLQHRAGAAVELPTLSADGRYLAFHTLTAPHESPRPEDGESVFLVDLHDSVILWKQSVPVVWPKRITFDEASRHVVVHGESEDIFRYTYDGEFLDAEALGRASMRRALSDEYGYQLFDLARSRLDNKLSGDCCAEAIAEIEEWIRKALEKKMSPNTKASAHRILGEIAERRGDVRAALAEYLAAMELNPKIGLKKKVKALEAAIDAKGT</sequence>
<dbReference type="Gene3D" id="1.25.40.10">
    <property type="entry name" value="Tetratricopeptide repeat domain"/>
    <property type="match status" value="1"/>
</dbReference>
<dbReference type="SUPFAM" id="SSF63829">
    <property type="entry name" value="Calcium-dependent phosphotriesterase"/>
    <property type="match status" value="1"/>
</dbReference>
<accession>A0A1F7SQK3</accession>
<proteinExistence type="predicted"/>
<name>A0A1F7SQK3_9BACT</name>
<dbReference type="EMBL" id="MGDI01000001">
    <property type="protein sequence ID" value="OGL55484.1"/>
    <property type="molecule type" value="Genomic_DNA"/>
</dbReference>
<evidence type="ECO:0000313" key="2">
    <source>
        <dbReference type="EMBL" id="OGL55484.1"/>
    </source>
</evidence>